<dbReference type="InterPro" id="IPR007050">
    <property type="entry name" value="HTH_bacterioopsin"/>
</dbReference>
<evidence type="ECO:0000256" key="2">
    <source>
        <dbReference type="ARBA" id="ARBA00023163"/>
    </source>
</evidence>
<keyword evidence="2" id="KW-0804">Transcription</keyword>
<evidence type="ECO:0000256" key="1">
    <source>
        <dbReference type="ARBA" id="ARBA00023015"/>
    </source>
</evidence>
<dbReference type="Proteomes" id="UP001501729">
    <property type="component" value="Unassembled WGS sequence"/>
</dbReference>
<name>A0AAV3UQY6_9EURY</name>
<evidence type="ECO:0000259" key="3">
    <source>
        <dbReference type="Pfam" id="PF04967"/>
    </source>
</evidence>
<sequence length="189" mass="21297">MLTSHRTEDGLRVVVDAETADPKAFFQVLDTAPEVRSYEVLHTDQQGMLLQVETAEHEPRVAARTTGMLPQYPMVLRNGWQTIETIISWERLSSLKTEFEERDVSFEILSISQSVEVTDLLTARQWEVLTEAITRGYYDTPRGCSLTELADALDVNPSAVSGVLHRAEEQIIKSFAAETKQIDSLNPPY</sequence>
<reference evidence="4 5" key="1">
    <citation type="journal article" date="2019" name="Int. J. Syst. Evol. Microbiol.">
        <title>The Global Catalogue of Microorganisms (GCM) 10K type strain sequencing project: providing services to taxonomists for standard genome sequencing and annotation.</title>
        <authorList>
            <consortium name="The Broad Institute Genomics Platform"/>
            <consortium name="The Broad Institute Genome Sequencing Center for Infectious Disease"/>
            <person name="Wu L."/>
            <person name="Ma J."/>
        </authorList>
    </citation>
    <scope>NUCLEOTIDE SEQUENCE [LARGE SCALE GENOMIC DNA]</scope>
    <source>
        <strain evidence="4 5">JCM 17504</strain>
    </source>
</reference>
<dbReference type="InterPro" id="IPR013324">
    <property type="entry name" value="RNA_pol_sigma_r3/r4-like"/>
</dbReference>
<dbReference type="Gene3D" id="1.10.10.10">
    <property type="entry name" value="Winged helix-like DNA-binding domain superfamily/Winged helix DNA-binding domain"/>
    <property type="match status" value="1"/>
</dbReference>
<dbReference type="PANTHER" id="PTHR34236:SF1">
    <property type="entry name" value="DIMETHYL SULFOXIDE REDUCTASE TRANSCRIPTIONAL ACTIVATOR"/>
    <property type="match status" value="1"/>
</dbReference>
<dbReference type="PANTHER" id="PTHR34236">
    <property type="entry name" value="DIMETHYL SULFOXIDE REDUCTASE TRANSCRIPTIONAL ACTIVATOR"/>
    <property type="match status" value="1"/>
</dbReference>
<organism evidence="4 5">
    <name type="scientific">Haladaptatus pallidirubidus</name>
    <dbReference type="NCBI Taxonomy" id="1008152"/>
    <lineage>
        <taxon>Archaea</taxon>
        <taxon>Methanobacteriati</taxon>
        <taxon>Methanobacteriota</taxon>
        <taxon>Stenosarchaea group</taxon>
        <taxon>Halobacteria</taxon>
        <taxon>Halobacteriales</taxon>
        <taxon>Haladaptataceae</taxon>
        <taxon>Haladaptatus</taxon>
    </lineage>
</organism>
<gene>
    <name evidence="4" type="ORF">GCM10025751_52680</name>
</gene>
<keyword evidence="5" id="KW-1185">Reference proteome</keyword>
<evidence type="ECO:0000313" key="5">
    <source>
        <dbReference type="Proteomes" id="UP001501729"/>
    </source>
</evidence>
<dbReference type="InterPro" id="IPR036388">
    <property type="entry name" value="WH-like_DNA-bd_sf"/>
</dbReference>
<keyword evidence="1" id="KW-0805">Transcription regulation</keyword>
<comment type="caution">
    <text evidence="4">The sequence shown here is derived from an EMBL/GenBank/DDBJ whole genome shotgun (WGS) entry which is preliminary data.</text>
</comment>
<feature type="domain" description="HTH bat-type" evidence="3">
    <location>
        <begin position="121"/>
        <end position="173"/>
    </location>
</feature>
<protein>
    <recommendedName>
        <fullName evidence="3">HTH bat-type domain-containing protein</fullName>
    </recommendedName>
</protein>
<evidence type="ECO:0000313" key="4">
    <source>
        <dbReference type="EMBL" id="GAA5063862.1"/>
    </source>
</evidence>
<dbReference type="EMBL" id="BAABKX010000030">
    <property type="protein sequence ID" value="GAA5063862.1"/>
    <property type="molecule type" value="Genomic_DNA"/>
</dbReference>
<accession>A0AAV3UQY6</accession>
<proteinExistence type="predicted"/>
<dbReference type="SUPFAM" id="SSF88659">
    <property type="entry name" value="Sigma3 and sigma4 domains of RNA polymerase sigma factors"/>
    <property type="match status" value="1"/>
</dbReference>
<dbReference type="AlphaFoldDB" id="A0AAV3UQY6"/>
<dbReference type="Pfam" id="PF04967">
    <property type="entry name" value="HTH_10"/>
    <property type="match status" value="1"/>
</dbReference>